<organism evidence="1 2">
    <name type="scientific">Desulfobacula toluolica (strain DSM 7467 / Tol2)</name>
    <dbReference type="NCBI Taxonomy" id="651182"/>
    <lineage>
        <taxon>Bacteria</taxon>
        <taxon>Pseudomonadati</taxon>
        <taxon>Thermodesulfobacteriota</taxon>
        <taxon>Desulfobacteria</taxon>
        <taxon>Desulfobacterales</taxon>
        <taxon>Desulfobacteraceae</taxon>
        <taxon>Desulfobacula</taxon>
    </lineage>
</organism>
<dbReference type="EMBL" id="FO203503">
    <property type="protein sequence ID" value="CCK81200.1"/>
    <property type="molecule type" value="Genomic_DNA"/>
</dbReference>
<name>K0NK18_DESTT</name>
<dbReference type="KEGG" id="dto:TOL2_C30410"/>
<dbReference type="HOGENOM" id="CLU_1710350_0_0_7"/>
<dbReference type="AlphaFoldDB" id="K0NK18"/>
<dbReference type="Proteomes" id="UP000007347">
    <property type="component" value="Chromosome"/>
</dbReference>
<dbReference type="RefSeq" id="WP_014958406.1">
    <property type="nucleotide sequence ID" value="NC_018645.1"/>
</dbReference>
<gene>
    <name evidence="1" type="ordered locus">TOL2_C30410</name>
</gene>
<protein>
    <submittedName>
        <fullName evidence="1">Uncharacterized protein</fullName>
    </submittedName>
</protein>
<dbReference type="STRING" id="651182.TOL2_C30410"/>
<accession>K0NK18</accession>
<sequence>MTTVELIEQIKTALSSDATLTAWCQQTFGKTQTVCIDIDEKNPPEPETDYPVVAVTSIRQVRGDSAREISWELEIGVGVIDEEIITNGNCRTMAGFIKAETLRELAEDALYRARIASLDSNGESGSISTYPLFISGSVIPIKILKSSRRGLPG</sequence>
<evidence type="ECO:0000313" key="2">
    <source>
        <dbReference type="Proteomes" id="UP000007347"/>
    </source>
</evidence>
<proteinExistence type="predicted"/>
<evidence type="ECO:0000313" key="1">
    <source>
        <dbReference type="EMBL" id="CCK81200.1"/>
    </source>
</evidence>
<reference evidence="1 2" key="1">
    <citation type="journal article" date="2013" name="Environ. Microbiol.">
        <title>Complete genome, catabolic sub-proteomes and key-metabolites of Desulfobacula toluolica Tol2, a marine, aromatic compound-degrading, sulfate-reducing bacterium.</title>
        <authorList>
            <person name="Wohlbrand L."/>
            <person name="Jacob J.H."/>
            <person name="Kube M."/>
            <person name="Mussmann M."/>
            <person name="Jarling R."/>
            <person name="Beck A."/>
            <person name="Amann R."/>
            <person name="Wilkes H."/>
            <person name="Reinhardt R."/>
            <person name="Rabus R."/>
        </authorList>
    </citation>
    <scope>NUCLEOTIDE SEQUENCE [LARGE SCALE GENOMIC DNA]</scope>
    <source>
        <strain evidence="2">DSM 7467 / Tol2</strain>
    </source>
</reference>
<dbReference type="PATRIC" id="fig|651182.5.peg.3595"/>
<keyword evidence="2" id="KW-1185">Reference proteome</keyword>